<comment type="caution">
    <text evidence="1">The sequence shown here is derived from an EMBL/GenBank/DDBJ whole genome shotgun (WGS) entry which is preliminary data.</text>
</comment>
<accession>A0ABU4R5C7</accession>
<organism evidence="1 2">
    <name type="scientific">Flavobacterium cupriresistens</name>
    <dbReference type="NCBI Taxonomy" id="2893885"/>
    <lineage>
        <taxon>Bacteria</taxon>
        <taxon>Pseudomonadati</taxon>
        <taxon>Bacteroidota</taxon>
        <taxon>Flavobacteriia</taxon>
        <taxon>Flavobacteriales</taxon>
        <taxon>Flavobacteriaceae</taxon>
        <taxon>Flavobacterium</taxon>
    </lineage>
</organism>
<proteinExistence type="predicted"/>
<dbReference type="Proteomes" id="UP001273350">
    <property type="component" value="Unassembled WGS sequence"/>
</dbReference>
<evidence type="ECO:0000313" key="2">
    <source>
        <dbReference type="Proteomes" id="UP001273350"/>
    </source>
</evidence>
<sequence length="565" mass="66481">MKIHKLKGQYLICKGEKYVEKKFRTALSVLIIGKFGKGPFDESQIREILTMSIDYYIKEFNSICHKETSVRFYQDIFTFHEDVTEFVYKHNDEKLSGEIDWTYIAGYRRILKFILETGCDVKMINGETKNNDYLKRVTPKIDELLFLGEMILTCVGLYAEQSMIEDLAEIKFDENDEYTFSRRHHYEFIFKDIAQELNGQFTKTVVDDSDLAGFEDLKKAIEECFNIKYDEVRTLVATIHEQLKPQGGQIVGVGLPTLPFNLNHFCKVPIETAEQFFRGLTLDKNNKMTLLNLACKPYNLNRYIYKPIIVWNIDGQDYAHFGKNAWSETFIQLSSNAIPWGKAPIEWLENKCFKKYVHSKEDAHDKWLDDEVEKRLNNSKLFYDRNVKKINHDNTFFNIDVQGLGEIDFIIISPKTKTVFIADCKHLVARYDTVNQKNDFNVFSKGSKSTKSYNETISGKVKWFEENKEKLNKHFNKKYPSSNIDISDYKIEGIFIVNTPTLYMYNSKYRIYTVEQIEDVLNGKFIDKTFMILEDTGEHEKIINIKYPYFKKPKYVEYDPFEDDE</sequence>
<name>A0ABU4R5C7_9FLAO</name>
<protein>
    <recommendedName>
        <fullName evidence="3">NERD domain-containing protein</fullName>
    </recommendedName>
</protein>
<dbReference type="EMBL" id="JAWXVI010000001">
    <property type="protein sequence ID" value="MDX6187789.1"/>
    <property type="molecule type" value="Genomic_DNA"/>
</dbReference>
<reference evidence="1 2" key="1">
    <citation type="submission" date="2023-11" db="EMBL/GenBank/DDBJ databases">
        <title>Unpublished Manusciprt.</title>
        <authorList>
            <person name="Saticioglu I.B."/>
            <person name="Ay H."/>
            <person name="Ajmi N."/>
            <person name="Altun S."/>
            <person name="Duman M."/>
        </authorList>
    </citation>
    <scope>NUCLEOTIDE SEQUENCE [LARGE SCALE GENOMIC DNA]</scope>
    <source>
        <strain evidence="1 2">Fl-318</strain>
    </source>
</reference>
<keyword evidence="2" id="KW-1185">Reference proteome</keyword>
<evidence type="ECO:0000313" key="1">
    <source>
        <dbReference type="EMBL" id="MDX6187789.1"/>
    </source>
</evidence>
<dbReference type="RefSeq" id="WP_230002759.1">
    <property type="nucleotide sequence ID" value="NZ_CP087134.1"/>
</dbReference>
<evidence type="ECO:0008006" key="3">
    <source>
        <dbReference type="Google" id="ProtNLM"/>
    </source>
</evidence>
<gene>
    <name evidence="1" type="ORF">SGQ83_00365</name>
</gene>